<dbReference type="RefSeq" id="WP_220579987.1">
    <property type="nucleotide sequence ID" value="NZ_RKLT01000003.1"/>
</dbReference>
<dbReference type="EMBL" id="RKLT01000003">
    <property type="protein sequence ID" value="MBX0295338.1"/>
    <property type="molecule type" value="Genomic_DNA"/>
</dbReference>
<dbReference type="Proteomes" id="UP001430455">
    <property type="component" value="Unassembled WGS sequence"/>
</dbReference>
<dbReference type="Gene3D" id="3.40.50.150">
    <property type="entry name" value="Vaccinia Virus protein VP39"/>
    <property type="match status" value="1"/>
</dbReference>
<organism evidence="2 3">
    <name type="scientific">Haloarcula nitratireducens</name>
    <dbReference type="NCBI Taxonomy" id="2487749"/>
    <lineage>
        <taxon>Archaea</taxon>
        <taxon>Methanobacteriati</taxon>
        <taxon>Methanobacteriota</taxon>
        <taxon>Stenosarchaea group</taxon>
        <taxon>Halobacteria</taxon>
        <taxon>Halobacteriales</taxon>
        <taxon>Haloarculaceae</taxon>
        <taxon>Haloarcula</taxon>
    </lineage>
</organism>
<protein>
    <submittedName>
        <fullName evidence="2">Methyltransferase domain-containing protein</fullName>
    </submittedName>
</protein>
<dbReference type="CDD" id="cd02440">
    <property type="entry name" value="AdoMet_MTases"/>
    <property type="match status" value="1"/>
</dbReference>
<name>A0AAW4PC88_9EURY</name>
<sequence>MSEATWDVQDDAIVEQPREIRRHPLLARIYRHHDALISENLSPGRTLELAFGQHMHPAADVGLEGWPSNAQRVPNPAVAGDARSLPFEDASFGTVVGRRFLHHVPPEDRQEILSEAARVLEPGGRVVLLEGTPGLYRRLTKGIAFRLGLLEEDTDIYGHLSEADVYELVARAFDVVEKRTLGSPLMVASIAESGPSKHLYEAYRRTQFVKWWTFVVGEKPV</sequence>
<dbReference type="GO" id="GO:0008757">
    <property type="term" value="F:S-adenosylmethionine-dependent methyltransferase activity"/>
    <property type="evidence" value="ECO:0007669"/>
    <property type="project" value="InterPro"/>
</dbReference>
<dbReference type="InterPro" id="IPR013216">
    <property type="entry name" value="Methyltransf_11"/>
</dbReference>
<proteinExistence type="predicted"/>
<reference evidence="2 3" key="1">
    <citation type="submission" date="2021-06" db="EMBL/GenBank/DDBJ databases">
        <title>Halomicroarcula sp. a new haloarchaeum isolated from saline soil.</title>
        <authorList>
            <person name="Duran-Viseras A."/>
            <person name="Sanchez-Porro C."/>
            <person name="Ventosa A."/>
        </authorList>
    </citation>
    <scope>NUCLEOTIDE SEQUENCE [LARGE SCALE GENOMIC DNA]</scope>
    <source>
        <strain evidence="2 3">F27</strain>
    </source>
</reference>
<keyword evidence="2" id="KW-0808">Transferase</keyword>
<accession>A0AAW4PC88</accession>
<dbReference type="InterPro" id="IPR029063">
    <property type="entry name" value="SAM-dependent_MTases_sf"/>
</dbReference>
<evidence type="ECO:0000313" key="3">
    <source>
        <dbReference type="Proteomes" id="UP001430455"/>
    </source>
</evidence>
<dbReference type="Pfam" id="PF08241">
    <property type="entry name" value="Methyltransf_11"/>
    <property type="match status" value="1"/>
</dbReference>
<feature type="domain" description="Methyltransferase type 11" evidence="1">
    <location>
        <begin position="71"/>
        <end position="128"/>
    </location>
</feature>
<keyword evidence="3" id="KW-1185">Reference proteome</keyword>
<evidence type="ECO:0000259" key="1">
    <source>
        <dbReference type="Pfam" id="PF08241"/>
    </source>
</evidence>
<dbReference type="AlphaFoldDB" id="A0AAW4PC88"/>
<evidence type="ECO:0000313" key="2">
    <source>
        <dbReference type="EMBL" id="MBX0295338.1"/>
    </source>
</evidence>
<dbReference type="SUPFAM" id="SSF53335">
    <property type="entry name" value="S-adenosyl-L-methionine-dependent methyltransferases"/>
    <property type="match status" value="1"/>
</dbReference>
<comment type="caution">
    <text evidence="2">The sequence shown here is derived from an EMBL/GenBank/DDBJ whole genome shotgun (WGS) entry which is preliminary data.</text>
</comment>
<keyword evidence="2" id="KW-0489">Methyltransferase</keyword>
<dbReference type="GO" id="GO:0032259">
    <property type="term" value="P:methylation"/>
    <property type="evidence" value="ECO:0007669"/>
    <property type="project" value="UniProtKB-KW"/>
</dbReference>
<gene>
    <name evidence="2" type="ORF">EGH23_10635</name>
</gene>